<keyword evidence="2" id="KW-1185">Reference proteome</keyword>
<sequence length="175" mass="18707">MKLRFSLAALMLLLVLAGCGGGPKADVIVFMMSSGGIPAEAGDKLQADLQTKLGQSPTVQLVTTPIYSIEKLFVEIAAQQNGIIIIPTKDFQALGQQGGYVSLDDIAKREDFPEGVLELPVDGGGKETHLYGIPLENTKWFTDTKLSGKDLVALVPVNAPNREQALKVMSIIAQK</sequence>
<dbReference type="RefSeq" id="WP_089200460.1">
    <property type="nucleotide sequence ID" value="NZ_NHRJ02000007.1"/>
</dbReference>
<dbReference type="Proteomes" id="UP000214746">
    <property type="component" value="Unassembled WGS sequence"/>
</dbReference>
<evidence type="ECO:0000313" key="2">
    <source>
        <dbReference type="Proteomes" id="UP000214746"/>
    </source>
</evidence>
<reference evidence="1" key="1">
    <citation type="submission" date="2018-06" db="EMBL/GenBank/DDBJ databases">
        <title>Paenibacillus xerothermodurans sp. nov. an extremely dry heat resistant spore forming bacterium isolated from the soil of Cape Canaveral, Florida.</title>
        <authorList>
            <person name="Seuylemezian A."/>
            <person name="Kaur N."/>
            <person name="Patil P."/>
            <person name="Patil P."/>
            <person name="Mayilraj S."/>
            <person name="Vaishampayan P."/>
        </authorList>
    </citation>
    <scope>NUCLEOTIDE SEQUENCE [LARGE SCALE GENOMIC DNA]</scope>
    <source>
        <strain evidence="1">ATCC 27380</strain>
    </source>
</reference>
<organism evidence="1 2">
    <name type="scientific">Paenibacillus xerothermodurans</name>
    <dbReference type="NCBI Taxonomy" id="1977292"/>
    <lineage>
        <taxon>Bacteria</taxon>
        <taxon>Bacillati</taxon>
        <taxon>Bacillota</taxon>
        <taxon>Bacilli</taxon>
        <taxon>Bacillales</taxon>
        <taxon>Paenibacillaceae</taxon>
        <taxon>Paenibacillus</taxon>
    </lineage>
</organism>
<protein>
    <recommendedName>
        <fullName evidence="3">Extracellular solute-binding protein</fullName>
    </recommendedName>
</protein>
<evidence type="ECO:0008006" key="3">
    <source>
        <dbReference type="Google" id="ProtNLM"/>
    </source>
</evidence>
<dbReference type="EMBL" id="NHRJ02000007">
    <property type="protein sequence ID" value="PZE20380.1"/>
    <property type="molecule type" value="Genomic_DNA"/>
</dbReference>
<gene>
    <name evidence="1" type="ORF">CBW46_013140</name>
</gene>
<dbReference type="PROSITE" id="PS51257">
    <property type="entry name" value="PROKAR_LIPOPROTEIN"/>
    <property type="match status" value="1"/>
</dbReference>
<name>A0A2W1N9P7_PAEXE</name>
<dbReference type="AlphaFoldDB" id="A0A2W1N9P7"/>
<dbReference type="OrthoDB" id="2652444at2"/>
<evidence type="ECO:0000313" key="1">
    <source>
        <dbReference type="EMBL" id="PZE20380.1"/>
    </source>
</evidence>
<accession>A0A2W1N9P7</accession>
<proteinExistence type="predicted"/>
<comment type="caution">
    <text evidence="1">The sequence shown here is derived from an EMBL/GenBank/DDBJ whole genome shotgun (WGS) entry which is preliminary data.</text>
</comment>